<dbReference type="GO" id="GO:0030311">
    <property type="term" value="P:poly-N-acetyllactosamine biosynthetic process"/>
    <property type="evidence" value="ECO:0007669"/>
    <property type="project" value="TreeGrafter"/>
</dbReference>
<evidence type="ECO:0000256" key="12">
    <source>
        <dbReference type="ARBA" id="ARBA00023180"/>
    </source>
</evidence>
<dbReference type="Pfam" id="PF01762">
    <property type="entry name" value="Galactosyl_T"/>
    <property type="match status" value="1"/>
</dbReference>
<evidence type="ECO:0000256" key="6">
    <source>
        <dbReference type="ARBA" id="ARBA00022692"/>
    </source>
</evidence>
<evidence type="ECO:0000313" key="14">
    <source>
        <dbReference type="Ensembl" id="ENSPMAP00000007783.1"/>
    </source>
</evidence>
<evidence type="ECO:0000256" key="2">
    <source>
        <dbReference type="ARBA" id="ARBA00004922"/>
    </source>
</evidence>
<dbReference type="AlphaFoldDB" id="S4RRE7"/>
<comment type="subcellular location">
    <subcellularLocation>
        <location evidence="1 13">Golgi apparatus membrane</location>
        <topology evidence="1 13">Single-pass type II membrane protein</topology>
    </subcellularLocation>
</comment>
<evidence type="ECO:0000256" key="4">
    <source>
        <dbReference type="ARBA" id="ARBA00022676"/>
    </source>
</evidence>
<dbReference type="GO" id="GO:0008194">
    <property type="term" value="F:UDP-glycosyltransferase activity"/>
    <property type="evidence" value="ECO:0007669"/>
    <property type="project" value="TreeGrafter"/>
</dbReference>
<keyword evidence="7 13" id="KW-0735">Signal-anchor</keyword>
<evidence type="ECO:0000256" key="1">
    <source>
        <dbReference type="ARBA" id="ARBA00004323"/>
    </source>
</evidence>
<dbReference type="GeneTree" id="ENSGT00940000159134"/>
<reference evidence="14" key="2">
    <citation type="submission" date="2025-09" db="UniProtKB">
        <authorList>
            <consortium name="Ensembl"/>
        </authorList>
    </citation>
    <scope>IDENTIFICATION</scope>
</reference>
<reference evidence="14" key="1">
    <citation type="submission" date="2025-08" db="UniProtKB">
        <authorList>
            <consortium name="Ensembl"/>
        </authorList>
    </citation>
    <scope>IDENTIFICATION</scope>
</reference>
<protein>
    <recommendedName>
        <fullName evidence="13">Hexosyltransferase</fullName>
        <ecNumber evidence="13">2.4.1.-</ecNumber>
    </recommendedName>
</protein>
<dbReference type="HOGENOM" id="CLU_036849_5_3_1"/>
<dbReference type="GO" id="GO:0006629">
    <property type="term" value="P:lipid metabolic process"/>
    <property type="evidence" value="ECO:0007669"/>
    <property type="project" value="UniProtKB-KW"/>
</dbReference>
<organism evidence="14">
    <name type="scientific">Petromyzon marinus</name>
    <name type="common">Sea lamprey</name>
    <dbReference type="NCBI Taxonomy" id="7757"/>
    <lineage>
        <taxon>Eukaryota</taxon>
        <taxon>Metazoa</taxon>
        <taxon>Chordata</taxon>
        <taxon>Craniata</taxon>
        <taxon>Vertebrata</taxon>
        <taxon>Cyclostomata</taxon>
        <taxon>Hyperoartia</taxon>
        <taxon>Petromyzontiformes</taxon>
        <taxon>Petromyzontidae</taxon>
        <taxon>Petromyzon</taxon>
    </lineage>
</organism>
<sequence>MPTPRKYVICGLSVIMVASFLFTLHGVENLVPWFDTIRGLVPTAPSLPSLPSKPAENFTEPCYPRANIATEVADFASLPQHMQQFMTYRHCRRFPIIIDQPNKCAGVKPEQPLLLLVIKSLSESYSKRHAIRQTWGQEVAVGGLQVRLIFLIGVSDNEARRPFYNHFLQEEAAKNGDILQWGFLDTFLNLTVKQVNFLHWLNQSCPHAAFIYNGDDDMFLHIANLVELLLGYPQGDFYVGHIIDDTPPVRYVPSKYYVPTQLWPHSTYPAYVGGGGLAMAGSTALKFFNASHSLEIFPIDDVFFGLCAESMHVKVINHLGFKTYGVDALLASNREALPNNYVLNELICVHKFDPNEIIVMWHKVVQDLDNVGCGKPAFSAETDAATSTVV</sequence>
<dbReference type="EC" id="2.4.1.-" evidence="13"/>
<feature type="transmembrane region" description="Helical" evidence="13">
    <location>
        <begin position="7"/>
        <end position="27"/>
    </location>
</feature>
<keyword evidence="6 13" id="KW-0812">Transmembrane</keyword>
<dbReference type="STRING" id="7757.ENSPMAP00000007783"/>
<evidence type="ECO:0000256" key="11">
    <source>
        <dbReference type="ARBA" id="ARBA00023136"/>
    </source>
</evidence>
<evidence type="ECO:0000256" key="8">
    <source>
        <dbReference type="ARBA" id="ARBA00022989"/>
    </source>
</evidence>
<comment type="pathway">
    <text evidence="2">Protein modification; protein glycosylation.</text>
</comment>
<keyword evidence="11 13" id="KW-0472">Membrane</keyword>
<keyword evidence="12" id="KW-0325">Glycoprotein</keyword>
<dbReference type="PANTHER" id="PTHR11214:SF23">
    <property type="entry name" value="N-ACETYLLACTOSAMINIDE BETA-1,3-N-ACETYLGLUCOSAMINYLTRANSFERASE 3"/>
    <property type="match status" value="1"/>
</dbReference>
<name>S4RRE7_PETMA</name>
<dbReference type="PANTHER" id="PTHR11214">
    <property type="entry name" value="BETA-1,3-N-ACETYLGLUCOSAMINYLTRANSFERASE"/>
    <property type="match status" value="1"/>
</dbReference>
<evidence type="ECO:0000256" key="13">
    <source>
        <dbReference type="RuleBase" id="RU363063"/>
    </source>
</evidence>
<dbReference type="InterPro" id="IPR002659">
    <property type="entry name" value="Glyco_trans_31"/>
</dbReference>
<keyword evidence="9 13" id="KW-0333">Golgi apparatus</keyword>
<dbReference type="Gene3D" id="3.90.550.50">
    <property type="match status" value="1"/>
</dbReference>
<dbReference type="FunFam" id="3.90.550.50:FF:000001">
    <property type="entry name" value="Hexosyltransferase"/>
    <property type="match status" value="1"/>
</dbReference>
<keyword evidence="8 13" id="KW-1133">Transmembrane helix</keyword>
<dbReference type="OMA" id="YCENVEY"/>
<evidence type="ECO:0000256" key="10">
    <source>
        <dbReference type="ARBA" id="ARBA00023098"/>
    </source>
</evidence>
<keyword evidence="4 13" id="KW-0328">Glycosyltransferase</keyword>
<keyword evidence="10" id="KW-0443">Lipid metabolism</keyword>
<evidence type="ECO:0000256" key="5">
    <source>
        <dbReference type="ARBA" id="ARBA00022679"/>
    </source>
</evidence>
<evidence type="ECO:0000256" key="7">
    <source>
        <dbReference type="ARBA" id="ARBA00022968"/>
    </source>
</evidence>
<dbReference type="GO" id="GO:0016758">
    <property type="term" value="F:hexosyltransferase activity"/>
    <property type="evidence" value="ECO:0007669"/>
    <property type="project" value="InterPro"/>
</dbReference>
<proteinExistence type="inferred from homology"/>
<dbReference type="Ensembl" id="ENSPMAT00000007818.1">
    <property type="protein sequence ID" value="ENSPMAP00000007783.1"/>
    <property type="gene ID" value="ENSPMAG00000007073.1"/>
</dbReference>
<dbReference type="GO" id="GO:0006493">
    <property type="term" value="P:protein O-linked glycosylation"/>
    <property type="evidence" value="ECO:0007669"/>
    <property type="project" value="TreeGrafter"/>
</dbReference>
<accession>S4RRE7</accession>
<dbReference type="GO" id="GO:0000139">
    <property type="term" value="C:Golgi membrane"/>
    <property type="evidence" value="ECO:0007669"/>
    <property type="project" value="UniProtKB-SubCell"/>
</dbReference>
<evidence type="ECO:0000256" key="3">
    <source>
        <dbReference type="ARBA" id="ARBA00008661"/>
    </source>
</evidence>
<comment type="similarity">
    <text evidence="3 13">Belongs to the glycosyltransferase 31 family.</text>
</comment>
<keyword evidence="5" id="KW-0808">Transferase</keyword>
<evidence type="ECO:0000256" key="9">
    <source>
        <dbReference type="ARBA" id="ARBA00023034"/>
    </source>
</evidence>